<evidence type="ECO:0000313" key="1">
    <source>
        <dbReference type="EMBL" id="KAG8088627.1"/>
    </source>
</evidence>
<proteinExistence type="predicted"/>
<evidence type="ECO:0000313" key="2">
    <source>
        <dbReference type="Proteomes" id="UP000729402"/>
    </source>
</evidence>
<name>A0A8J5WH08_ZIZPA</name>
<organism evidence="1 2">
    <name type="scientific">Zizania palustris</name>
    <name type="common">Northern wild rice</name>
    <dbReference type="NCBI Taxonomy" id="103762"/>
    <lineage>
        <taxon>Eukaryota</taxon>
        <taxon>Viridiplantae</taxon>
        <taxon>Streptophyta</taxon>
        <taxon>Embryophyta</taxon>
        <taxon>Tracheophyta</taxon>
        <taxon>Spermatophyta</taxon>
        <taxon>Magnoliopsida</taxon>
        <taxon>Liliopsida</taxon>
        <taxon>Poales</taxon>
        <taxon>Poaceae</taxon>
        <taxon>BOP clade</taxon>
        <taxon>Oryzoideae</taxon>
        <taxon>Oryzeae</taxon>
        <taxon>Zizaniinae</taxon>
        <taxon>Zizania</taxon>
    </lineage>
</organism>
<sequence>MTARIAPSVGANLLLQHSVERQPAPGCHDLRRQPRPPACTSTSCHLSYSSAAVVPDCEQHRWTSYRV</sequence>
<dbReference type="Proteomes" id="UP000729402">
    <property type="component" value="Unassembled WGS sequence"/>
</dbReference>
<keyword evidence="2" id="KW-1185">Reference proteome</keyword>
<protein>
    <submittedName>
        <fullName evidence="1">Uncharacterized protein</fullName>
    </submittedName>
</protein>
<accession>A0A8J5WH08</accession>
<dbReference type="AlphaFoldDB" id="A0A8J5WH08"/>
<reference evidence="1" key="2">
    <citation type="submission" date="2021-02" db="EMBL/GenBank/DDBJ databases">
        <authorList>
            <person name="Kimball J.A."/>
            <person name="Haas M.W."/>
            <person name="Macchietto M."/>
            <person name="Kono T."/>
            <person name="Duquette J."/>
            <person name="Shao M."/>
        </authorList>
    </citation>
    <scope>NUCLEOTIDE SEQUENCE</scope>
    <source>
        <tissue evidence="1">Fresh leaf tissue</tissue>
    </source>
</reference>
<dbReference type="EMBL" id="JAAALK010000082">
    <property type="protein sequence ID" value="KAG8088627.1"/>
    <property type="molecule type" value="Genomic_DNA"/>
</dbReference>
<reference evidence="1" key="1">
    <citation type="journal article" date="2021" name="bioRxiv">
        <title>Whole Genome Assembly and Annotation of Northern Wild Rice, Zizania palustris L., Supports a Whole Genome Duplication in the Zizania Genus.</title>
        <authorList>
            <person name="Haas M."/>
            <person name="Kono T."/>
            <person name="Macchietto M."/>
            <person name="Millas R."/>
            <person name="McGilp L."/>
            <person name="Shao M."/>
            <person name="Duquette J."/>
            <person name="Hirsch C.N."/>
            <person name="Kimball J."/>
        </authorList>
    </citation>
    <scope>NUCLEOTIDE SEQUENCE</scope>
    <source>
        <tissue evidence="1">Fresh leaf tissue</tissue>
    </source>
</reference>
<gene>
    <name evidence="1" type="ORF">GUJ93_ZPchr0010g8348</name>
</gene>
<comment type="caution">
    <text evidence="1">The sequence shown here is derived from an EMBL/GenBank/DDBJ whole genome shotgun (WGS) entry which is preliminary data.</text>
</comment>